<dbReference type="EMBL" id="PPEL01000103">
    <property type="protein sequence ID" value="PNV64401.1"/>
    <property type="molecule type" value="Genomic_DNA"/>
</dbReference>
<dbReference type="InterPro" id="IPR036388">
    <property type="entry name" value="WH-like_DNA-bd_sf"/>
</dbReference>
<dbReference type="PANTHER" id="PTHR30346:SF28">
    <property type="entry name" value="HTH-TYPE TRANSCRIPTIONAL REGULATOR CYNR"/>
    <property type="match status" value="1"/>
</dbReference>
<evidence type="ECO:0000256" key="1">
    <source>
        <dbReference type="ARBA" id="ARBA00009437"/>
    </source>
</evidence>
<evidence type="ECO:0000313" key="7">
    <source>
        <dbReference type="EMBL" id="PNV64401.1"/>
    </source>
</evidence>
<dbReference type="SUPFAM" id="SSF46785">
    <property type="entry name" value="Winged helix' DNA-binding domain"/>
    <property type="match status" value="1"/>
</dbReference>
<accession>A0A2K2U282</accession>
<sequence>MSKKTGGDRSRENQTAANLQLQVEERQGRRRGKGAGGTVETEHLREYITLSQSLNYAKAAEALFVSQPALRSHVKALEDEVGSPLIVKRDGRLELSMAGRLFLKLARDIVSLSDDALASCRALAENCTTLLVSTMGYAPFEKLLTSAREHLHARHPETEIGLRFLRGAHANLSTIVEKKADFSLLPRVRGIDDPEPPFDPHFLPDVSFLHLGTERCLFWMTNDNPLFHREIVHARDLEGQSLLLGNTDNMLAAGAEFLRYFAQAGARIELDPQPFACYDDYVYTPHDGFGIVVEQFHPTLASRSDFRMFSVAEFEIASDMLVIYDESRFDRCGQLFLDALRSLAPSSAAKG</sequence>
<dbReference type="PANTHER" id="PTHR30346">
    <property type="entry name" value="TRANSCRIPTIONAL DUAL REGULATOR HCAR-RELATED"/>
    <property type="match status" value="1"/>
</dbReference>
<dbReference type="PROSITE" id="PS50931">
    <property type="entry name" value="HTH_LYSR"/>
    <property type="match status" value="1"/>
</dbReference>
<dbReference type="PRINTS" id="PR00039">
    <property type="entry name" value="HTHLYSR"/>
</dbReference>
<dbReference type="SUPFAM" id="SSF53850">
    <property type="entry name" value="Periplasmic binding protein-like II"/>
    <property type="match status" value="1"/>
</dbReference>
<keyword evidence="4" id="KW-0804">Transcription</keyword>
<dbReference type="GO" id="GO:0003700">
    <property type="term" value="F:DNA-binding transcription factor activity"/>
    <property type="evidence" value="ECO:0007669"/>
    <property type="project" value="InterPro"/>
</dbReference>
<proteinExistence type="inferred from homology"/>
<feature type="domain" description="HTH lysR-type" evidence="6">
    <location>
        <begin position="39"/>
        <end position="96"/>
    </location>
</feature>
<dbReference type="InterPro" id="IPR036390">
    <property type="entry name" value="WH_DNA-bd_sf"/>
</dbReference>
<feature type="region of interest" description="Disordered" evidence="5">
    <location>
        <begin position="1"/>
        <end position="38"/>
    </location>
</feature>
<dbReference type="Gene3D" id="3.40.190.10">
    <property type="entry name" value="Periplasmic binding protein-like II"/>
    <property type="match status" value="2"/>
</dbReference>
<dbReference type="GO" id="GO:0003677">
    <property type="term" value="F:DNA binding"/>
    <property type="evidence" value="ECO:0007669"/>
    <property type="project" value="UniProtKB-KW"/>
</dbReference>
<reference evidence="7 8" key="1">
    <citation type="journal article" date="2018" name="Int. J. Syst. Evol. Microbiol.">
        <title>Rubneribacter badeniensis gen. nov., sp. nov. and Enteroscipio rubneri gen. nov., sp. nov., new members of the Eggerthellaceae isolated from human faeces.</title>
        <authorList>
            <person name="Danylec N."/>
            <person name="Gobl A."/>
            <person name="Stoll D.A."/>
            <person name="Hetzer B."/>
            <person name="Kulling S.E."/>
            <person name="Huch M."/>
        </authorList>
    </citation>
    <scope>NUCLEOTIDE SEQUENCE [LARGE SCALE GENOMIC DNA]</scope>
    <source>
        <strain evidence="7 8">ResAG-85</strain>
    </source>
</reference>
<evidence type="ECO:0000256" key="5">
    <source>
        <dbReference type="SAM" id="MobiDB-lite"/>
    </source>
</evidence>
<keyword evidence="3" id="KW-0238">DNA-binding</keyword>
<comment type="caution">
    <text evidence="7">The sequence shown here is derived from an EMBL/GenBank/DDBJ whole genome shotgun (WGS) entry which is preliminary data.</text>
</comment>
<protein>
    <recommendedName>
        <fullName evidence="6">HTH lysR-type domain-containing protein</fullName>
    </recommendedName>
</protein>
<organism evidence="7 8">
    <name type="scientific">Rubneribacter badeniensis</name>
    <dbReference type="NCBI Taxonomy" id="2070688"/>
    <lineage>
        <taxon>Bacteria</taxon>
        <taxon>Bacillati</taxon>
        <taxon>Actinomycetota</taxon>
        <taxon>Coriobacteriia</taxon>
        <taxon>Eggerthellales</taxon>
        <taxon>Eggerthellaceae</taxon>
        <taxon>Rubneribacter</taxon>
    </lineage>
</organism>
<keyword evidence="2" id="KW-0805">Transcription regulation</keyword>
<dbReference type="GO" id="GO:0032993">
    <property type="term" value="C:protein-DNA complex"/>
    <property type="evidence" value="ECO:0007669"/>
    <property type="project" value="TreeGrafter"/>
</dbReference>
<evidence type="ECO:0000259" key="6">
    <source>
        <dbReference type="PROSITE" id="PS50931"/>
    </source>
</evidence>
<name>A0A2K2U282_9ACTN</name>
<dbReference type="Proteomes" id="UP000236488">
    <property type="component" value="Unassembled WGS sequence"/>
</dbReference>
<evidence type="ECO:0000256" key="2">
    <source>
        <dbReference type="ARBA" id="ARBA00023015"/>
    </source>
</evidence>
<dbReference type="Gene3D" id="1.10.10.10">
    <property type="entry name" value="Winged helix-like DNA-binding domain superfamily/Winged helix DNA-binding domain"/>
    <property type="match status" value="1"/>
</dbReference>
<dbReference type="AlphaFoldDB" id="A0A2K2U282"/>
<dbReference type="Pfam" id="PF00126">
    <property type="entry name" value="HTH_1"/>
    <property type="match status" value="1"/>
</dbReference>
<gene>
    <name evidence="7" type="ORF">C2L80_12135</name>
</gene>
<evidence type="ECO:0000256" key="4">
    <source>
        <dbReference type="ARBA" id="ARBA00023163"/>
    </source>
</evidence>
<dbReference type="InterPro" id="IPR000847">
    <property type="entry name" value="LysR_HTH_N"/>
</dbReference>
<feature type="compositionally biased region" description="Basic and acidic residues" evidence="5">
    <location>
        <begin position="1"/>
        <end position="12"/>
    </location>
</feature>
<evidence type="ECO:0000313" key="8">
    <source>
        <dbReference type="Proteomes" id="UP000236488"/>
    </source>
</evidence>
<evidence type="ECO:0000256" key="3">
    <source>
        <dbReference type="ARBA" id="ARBA00023125"/>
    </source>
</evidence>
<keyword evidence="8" id="KW-1185">Reference proteome</keyword>
<comment type="similarity">
    <text evidence="1">Belongs to the LysR transcriptional regulatory family.</text>
</comment>